<dbReference type="AlphaFoldDB" id="A0A3S0H9K5"/>
<dbReference type="Pfam" id="PF07705">
    <property type="entry name" value="CARDB"/>
    <property type="match status" value="2"/>
</dbReference>
<accession>A0A3S0H9K5</accession>
<comment type="caution">
    <text evidence="2">The sequence shown here is derived from an EMBL/GenBank/DDBJ whole genome shotgun (WGS) entry which is preliminary data.</text>
</comment>
<evidence type="ECO:0000259" key="1">
    <source>
        <dbReference type="Pfam" id="PF07705"/>
    </source>
</evidence>
<name>A0A3S0H9K5_9BACT</name>
<feature type="domain" description="CARDB" evidence="1">
    <location>
        <begin position="45"/>
        <end position="155"/>
    </location>
</feature>
<dbReference type="InterPro" id="IPR011635">
    <property type="entry name" value="CARDB"/>
</dbReference>
<sequence length="382" mass="39730">MPNFNGLLLFKAPRRMSVPSTRLLARTLVVCLLAWLGLAAQVQAQPDLVVTTPITCPSTVYAGANYQLSATIRTLGTAAQFAFIGAYLSADNTWDGTDVYLNSVGTNLFGSTTSATLNINVTIPATTRAGSYYMVFVADPLDMERESNEQNNVLTTPVSVVVGGPAQLPDLTLWRPSTSFNSLPAGGSLGAFTFVNNQGAGGSPNAEMGYYLSVDTLLTPGDVVLGTSGVGSLSGGGSGTITSAPVLTVPGSTQPGRYYVLVVADHLNRIAESNENNNSRALAITITGGITAARAATPLQALQLYPNPVEGGQELLIGASGLRAASVVATLHNALGQEVARPVLRFGADGTARLSVAGLVPGRYLLQTLVNGQRLHQQLLVK</sequence>
<reference evidence="2 3" key="1">
    <citation type="submission" date="2018-12" db="EMBL/GenBank/DDBJ databases">
        <title>Hymenobacter gummosus sp. nov., isolated from a spring.</title>
        <authorList>
            <person name="Nie L."/>
        </authorList>
    </citation>
    <scope>NUCLEOTIDE SEQUENCE [LARGE SCALE GENOMIC DNA]</scope>
    <source>
        <strain evidence="2 3">KCTC 52166</strain>
    </source>
</reference>
<dbReference type="Gene3D" id="2.60.40.10">
    <property type="entry name" value="Immunoglobulins"/>
    <property type="match status" value="2"/>
</dbReference>
<protein>
    <recommendedName>
        <fullName evidence="1">CARDB domain-containing protein</fullName>
    </recommendedName>
</protein>
<dbReference type="OrthoDB" id="972884at2"/>
<evidence type="ECO:0000313" key="2">
    <source>
        <dbReference type="EMBL" id="RTQ53180.1"/>
    </source>
</evidence>
<proteinExistence type="predicted"/>
<evidence type="ECO:0000313" key="3">
    <source>
        <dbReference type="Proteomes" id="UP000282184"/>
    </source>
</evidence>
<organism evidence="2 3">
    <name type="scientific">Hymenobacter gummosus</name>
    <dbReference type="NCBI Taxonomy" id="1776032"/>
    <lineage>
        <taxon>Bacteria</taxon>
        <taxon>Pseudomonadati</taxon>
        <taxon>Bacteroidota</taxon>
        <taxon>Cytophagia</taxon>
        <taxon>Cytophagales</taxon>
        <taxon>Hymenobacteraceae</taxon>
        <taxon>Hymenobacter</taxon>
    </lineage>
</organism>
<dbReference type="EMBL" id="RXOF01000001">
    <property type="protein sequence ID" value="RTQ53180.1"/>
    <property type="molecule type" value="Genomic_DNA"/>
</dbReference>
<dbReference type="InterPro" id="IPR013783">
    <property type="entry name" value="Ig-like_fold"/>
</dbReference>
<dbReference type="Proteomes" id="UP000282184">
    <property type="component" value="Unassembled WGS sequence"/>
</dbReference>
<feature type="domain" description="CARDB" evidence="1">
    <location>
        <begin position="193"/>
        <end position="280"/>
    </location>
</feature>
<gene>
    <name evidence="2" type="ORF">EJV47_00105</name>
</gene>
<keyword evidence="3" id="KW-1185">Reference proteome</keyword>
<dbReference type="RefSeq" id="WP_126691120.1">
    <property type="nucleotide sequence ID" value="NZ_RXOF01000001.1"/>
</dbReference>